<gene>
    <name evidence="1" type="ORF">D9V42_14305</name>
</gene>
<evidence type="ECO:0000313" key="1">
    <source>
        <dbReference type="EMBL" id="RMI83832.1"/>
    </source>
</evidence>
<protein>
    <recommendedName>
        <fullName evidence="3">XRE family transcriptional regulator</fullName>
    </recommendedName>
</protein>
<organism evidence="1 2">
    <name type="scientific">Staphylococcus pseudoxylosus</name>
    <dbReference type="NCBI Taxonomy" id="2282419"/>
    <lineage>
        <taxon>Bacteria</taxon>
        <taxon>Bacillati</taxon>
        <taxon>Bacillota</taxon>
        <taxon>Bacilli</taxon>
        <taxon>Bacillales</taxon>
        <taxon>Staphylococcaceae</taxon>
        <taxon>Staphylococcus</taxon>
    </lineage>
</organism>
<dbReference type="EMBL" id="RCVN01000027">
    <property type="protein sequence ID" value="RMI83832.1"/>
    <property type="molecule type" value="Genomic_DNA"/>
</dbReference>
<sequence>MNCYDELFNTIKKLIETKEISSYQINKDIGISYGNINAMRRGERSIENLSLKNAKILYEYAKAHLNE</sequence>
<name>A0AAQ0S5H2_9STAP</name>
<accession>A0AAQ0S5H2</accession>
<dbReference type="RefSeq" id="WP_122065510.1">
    <property type="nucleotide sequence ID" value="NZ_JAHCSS010000007.1"/>
</dbReference>
<keyword evidence="2" id="KW-1185">Reference proteome</keyword>
<dbReference type="Proteomes" id="UP000269505">
    <property type="component" value="Unassembled WGS sequence"/>
</dbReference>
<reference evidence="1 2" key="1">
    <citation type="submission" date="2018-10" db="EMBL/GenBank/DDBJ databases">
        <title>Staphylococcus pseudoxylosus sp. nov., isolated from bovine mastitis.</title>
        <authorList>
            <person name="Macfadyen A.C."/>
            <person name="Leroy S."/>
            <person name="Harrison E.M."/>
            <person name="Parkhill J."/>
            <person name="Holmes M.A."/>
            <person name="Paterson G.K."/>
        </authorList>
    </citation>
    <scope>NUCLEOTIDE SEQUENCE [LARGE SCALE GENOMIC DNA]</scope>
    <source>
        <strain evidence="1 2">S04009</strain>
    </source>
</reference>
<proteinExistence type="predicted"/>
<evidence type="ECO:0008006" key="3">
    <source>
        <dbReference type="Google" id="ProtNLM"/>
    </source>
</evidence>
<comment type="caution">
    <text evidence="1">The sequence shown here is derived from an EMBL/GenBank/DDBJ whole genome shotgun (WGS) entry which is preliminary data.</text>
</comment>
<evidence type="ECO:0000313" key="2">
    <source>
        <dbReference type="Proteomes" id="UP000269505"/>
    </source>
</evidence>
<dbReference type="AlphaFoldDB" id="A0AAQ0S5H2"/>